<keyword evidence="5" id="KW-0378">Hydrolase</keyword>
<dbReference type="InterPro" id="IPR037009">
    <property type="entry name" value="mRNA_triPase_Cet1_sf"/>
</dbReference>
<sequence>MNNKKRMRVESSDEDDALITVAQHLFRVAQQHLAEPHIEVEMRLCRVDGVPPQRASETFRILHQGSSRHKVRVGVAAEQFERMRADITAAAEERRDDATAAPSGARAPLVEHTTTEDVTVGSARYSYRVVGGTDAASAPQRVPQALLAKRRLAVADVRLFHRPYDVRLSISVEEPSPTAALPPADPPKGYTRHKARTSITFPAQHMRYDLTRVRAGRDETYEVELEGVFDDIRAELTEQWVADALQGLVRLVSPATPTSADR</sequence>
<dbReference type="CDD" id="cd07470">
    <property type="entry name" value="CYTH-like_mRNA_RTPase"/>
    <property type="match status" value="1"/>
</dbReference>
<dbReference type="PANTHER" id="PTHR28118:SF1">
    <property type="entry name" value="POLYNUCLEOTIDE 5'-TRIPHOSPHATASE CTL1-RELATED"/>
    <property type="match status" value="1"/>
</dbReference>
<evidence type="ECO:0000256" key="7">
    <source>
        <dbReference type="ARBA" id="ARBA00035028"/>
    </source>
</evidence>
<dbReference type="Gene3D" id="3.20.100.10">
    <property type="entry name" value="mRNA triphosphatase Cet1-like"/>
    <property type="match status" value="1"/>
</dbReference>
<evidence type="ECO:0000259" key="9">
    <source>
        <dbReference type="Pfam" id="PF02940"/>
    </source>
</evidence>
<comment type="caution">
    <text evidence="10">The sequence shown here is derived from an EMBL/GenBank/DDBJ whole genome shotgun (WGS) entry which is preliminary data.</text>
</comment>
<evidence type="ECO:0000256" key="5">
    <source>
        <dbReference type="ARBA" id="ARBA00022801"/>
    </source>
</evidence>
<dbReference type="Proteomes" id="UP000015354">
    <property type="component" value="Unassembled WGS sequence"/>
</dbReference>
<dbReference type="GO" id="GO:0005634">
    <property type="term" value="C:nucleus"/>
    <property type="evidence" value="ECO:0007669"/>
    <property type="project" value="UniProtKB-SubCell"/>
</dbReference>
<dbReference type="AlphaFoldDB" id="S9V6T3"/>
<dbReference type="GO" id="GO:0004651">
    <property type="term" value="F:polynucleotide 5'-phosphatase activity"/>
    <property type="evidence" value="ECO:0007669"/>
    <property type="project" value="InterPro"/>
</dbReference>
<evidence type="ECO:0000313" key="10">
    <source>
        <dbReference type="EMBL" id="EPY36538.1"/>
    </source>
</evidence>
<dbReference type="OrthoDB" id="272147at2759"/>
<dbReference type="GO" id="GO:0006397">
    <property type="term" value="P:mRNA processing"/>
    <property type="evidence" value="ECO:0007669"/>
    <property type="project" value="UniProtKB-KW"/>
</dbReference>
<comment type="cofactor">
    <cofactor evidence="1">
        <name>Mg(2+)</name>
        <dbReference type="ChEBI" id="CHEBI:18420"/>
    </cofactor>
</comment>
<keyword evidence="11" id="KW-1185">Reference proteome</keyword>
<accession>S9V6T3</accession>
<proteinExistence type="inferred from homology"/>
<reference evidence="10 11" key="1">
    <citation type="journal article" date="2013" name="PLoS ONE">
        <title>Predicting the Proteins of Angomonas deanei, Strigomonas culicis and Their Respective Endosymbionts Reveals New Aspects of the Trypanosomatidae Family.</title>
        <authorList>
            <person name="Motta M.C."/>
            <person name="Martins A.C."/>
            <person name="de Souza S.S."/>
            <person name="Catta-Preta C.M."/>
            <person name="Silva R."/>
            <person name="Klein C.C."/>
            <person name="de Almeida L.G."/>
            <person name="de Lima Cunha O."/>
            <person name="Ciapina L.P."/>
            <person name="Brocchi M."/>
            <person name="Colabardini A.C."/>
            <person name="de Araujo Lima B."/>
            <person name="Machado C.R."/>
            <person name="de Almeida Soares C.M."/>
            <person name="Probst C.M."/>
            <person name="de Menezes C.B."/>
            <person name="Thompson C.E."/>
            <person name="Bartholomeu D.C."/>
            <person name="Gradia D.F."/>
            <person name="Pavoni D.P."/>
            <person name="Grisard E.C."/>
            <person name="Fantinatti-Garboggini F."/>
            <person name="Marchini F.K."/>
            <person name="Rodrigues-Luiz G.F."/>
            <person name="Wagner G."/>
            <person name="Goldman G.H."/>
            <person name="Fietto J.L."/>
            <person name="Elias M.C."/>
            <person name="Goldman M.H."/>
            <person name="Sagot M.F."/>
            <person name="Pereira M."/>
            <person name="Stoco P.H."/>
            <person name="de Mendonca-Neto R.P."/>
            <person name="Teixeira S.M."/>
            <person name="Maciel T.E."/>
            <person name="de Oliveira Mendes T.A."/>
            <person name="Urmenyi T.P."/>
            <person name="de Souza W."/>
            <person name="Schenkman S."/>
            <person name="de Vasconcelos A.T."/>
        </authorList>
    </citation>
    <scope>NUCLEOTIDE SEQUENCE [LARGE SCALE GENOMIC DNA]</scope>
</reference>
<comment type="catalytic activity">
    <reaction evidence="8">
        <text>a 5'-end triphospho-ribonucleoside in mRNA + H2O = a 5'-end diphospho-ribonucleoside in mRNA + phosphate + H(+)</text>
        <dbReference type="Rhea" id="RHEA:67004"/>
        <dbReference type="Rhea" id="RHEA-COMP:17164"/>
        <dbReference type="Rhea" id="RHEA-COMP:17165"/>
        <dbReference type="ChEBI" id="CHEBI:15377"/>
        <dbReference type="ChEBI" id="CHEBI:15378"/>
        <dbReference type="ChEBI" id="CHEBI:43474"/>
        <dbReference type="ChEBI" id="CHEBI:167616"/>
        <dbReference type="ChEBI" id="CHEBI:167618"/>
        <dbReference type="EC" id="3.6.1.74"/>
    </reaction>
    <physiologicalReaction direction="left-to-right" evidence="8">
        <dbReference type="Rhea" id="RHEA:67005"/>
    </physiologicalReaction>
</comment>
<dbReference type="InterPro" id="IPR040343">
    <property type="entry name" value="Cet1/Ctl1"/>
</dbReference>
<comment type="subcellular location">
    <subcellularLocation>
        <location evidence="2">Nucleus</location>
    </subcellularLocation>
</comment>
<keyword evidence="6" id="KW-0539">Nucleus</keyword>
<evidence type="ECO:0000256" key="8">
    <source>
        <dbReference type="ARBA" id="ARBA00047740"/>
    </source>
</evidence>
<name>S9V6T3_9TRYP</name>
<keyword evidence="4" id="KW-0507">mRNA processing</keyword>
<evidence type="ECO:0000313" key="11">
    <source>
        <dbReference type="Proteomes" id="UP000015354"/>
    </source>
</evidence>
<gene>
    <name evidence="10" type="ORF">STCU_00531</name>
</gene>
<feature type="domain" description="mRNA triphosphatase Cet1-like" evidence="9">
    <location>
        <begin position="34"/>
        <end position="226"/>
    </location>
</feature>
<evidence type="ECO:0000256" key="2">
    <source>
        <dbReference type="ARBA" id="ARBA00004123"/>
    </source>
</evidence>
<dbReference type="SUPFAM" id="SSF55154">
    <property type="entry name" value="CYTH-like phosphatases"/>
    <property type="match status" value="1"/>
</dbReference>
<dbReference type="GO" id="GO:0140818">
    <property type="term" value="F:mRNA 5'-triphosphate monophosphatase activity"/>
    <property type="evidence" value="ECO:0007669"/>
    <property type="project" value="UniProtKB-EC"/>
</dbReference>
<evidence type="ECO:0000256" key="3">
    <source>
        <dbReference type="ARBA" id="ARBA00006345"/>
    </source>
</evidence>
<organism evidence="10 11">
    <name type="scientific">Strigomonas culicis</name>
    <dbReference type="NCBI Taxonomy" id="28005"/>
    <lineage>
        <taxon>Eukaryota</taxon>
        <taxon>Discoba</taxon>
        <taxon>Euglenozoa</taxon>
        <taxon>Kinetoplastea</taxon>
        <taxon>Metakinetoplastina</taxon>
        <taxon>Trypanosomatida</taxon>
        <taxon>Trypanosomatidae</taxon>
        <taxon>Strigomonadinae</taxon>
        <taxon>Strigomonas</taxon>
    </lineage>
</organism>
<dbReference type="EC" id="3.6.1.74" evidence="7"/>
<comment type="similarity">
    <text evidence="3">Belongs to the fungal TPase family.</text>
</comment>
<evidence type="ECO:0000256" key="4">
    <source>
        <dbReference type="ARBA" id="ARBA00022664"/>
    </source>
</evidence>
<dbReference type="EMBL" id="ATMH01000531">
    <property type="protein sequence ID" value="EPY36538.1"/>
    <property type="molecule type" value="Genomic_DNA"/>
</dbReference>
<dbReference type="InterPro" id="IPR004206">
    <property type="entry name" value="mRNA_triPase_Cet1"/>
</dbReference>
<dbReference type="PANTHER" id="PTHR28118">
    <property type="entry name" value="POLYNUCLEOTIDE 5'-TRIPHOSPHATASE-RELATED"/>
    <property type="match status" value="1"/>
</dbReference>
<evidence type="ECO:0000256" key="6">
    <source>
        <dbReference type="ARBA" id="ARBA00023242"/>
    </source>
</evidence>
<protein>
    <recommendedName>
        <fullName evidence="7">mRNA 5'-phosphatase</fullName>
        <ecNumber evidence="7">3.6.1.74</ecNumber>
    </recommendedName>
</protein>
<dbReference type="InterPro" id="IPR033469">
    <property type="entry name" value="CYTH-like_dom_sf"/>
</dbReference>
<evidence type="ECO:0000256" key="1">
    <source>
        <dbReference type="ARBA" id="ARBA00001946"/>
    </source>
</evidence>
<dbReference type="Pfam" id="PF02940">
    <property type="entry name" value="mRNA_triPase"/>
    <property type="match status" value="1"/>
</dbReference>